<dbReference type="AlphaFoldDB" id="A0A564VN65"/>
<proteinExistence type="predicted"/>
<dbReference type="RefSeq" id="WP_186289994.1">
    <property type="nucleotide sequence ID" value="NZ_CABHMX010000009.1"/>
</dbReference>
<reference evidence="1 2" key="1">
    <citation type="submission" date="2019-07" db="EMBL/GenBank/DDBJ databases">
        <authorList>
            <person name="Hibberd C M."/>
            <person name="Gehrig L. J."/>
            <person name="Chang H.-W."/>
            <person name="Venkatesh S."/>
        </authorList>
    </citation>
    <scope>NUCLEOTIDE SEQUENCE [LARGE SCALE GENOMIC DNA]</scope>
    <source>
        <strain evidence="1">Blautia_luti_SSTS_Bg7063</strain>
    </source>
</reference>
<keyword evidence="2" id="KW-1185">Reference proteome</keyword>
<name>A0A564VN65_9FIRM</name>
<protein>
    <submittedName>
        <fullName evidence="1">Uncharacterized protein</fullName>
    </submittedName>
</protein>
<evidence type="ECO:0000313" key="1">
    <source>
        <dbReference type="EMBL" id="VUX33413.1"/>
    </source>
</evidence>
<evidence type="ECO:0000313" key="2">
    <source>
        <dbReference type="Proteomes" id="UP000408482"/>
    </source>
</evidence>
<accession>A0A564VN65</accession>
<dbReference type="EMBL" id="CABHNW010000030">
    <property type="protein sequence ID" value="VUX33413.1"/>
    <property type="molecule type" value="Genomic_DNA"/>
</dbReference>
<organism evidence="1 2">
    <name type="scientific">Blautia luti</name>
    <dbReference type="NCBI Taxonomy" id="89014"/>
    <lineage>
        <taxon>Bacteria</taxon>
        <taxon>Bacillati</taxon>
        <taxon>Bacillota</taxon>
        <taxon>Clostridia</taxon>
        <taxon>Lachnospirales</taxon>
        <taxon>Lachnospiraceae</taxon>
        <taxon>Blautia</taxon>
    </lineage>
</organism>
<sequence length="49" mass="5749">MSITRTNENVELLRGKISRELEDIQDVKHLLQISVIARKLGAFEREKNR</sequence>
<gene>
    <name evidence="1" type="ORF">RSSSTS7063_02578</name>
</gene>
<dbReference type="Proteomes" id="UP000408482">
    <property type="component" value="Unassembled WGS sequence"/>
</dbReference>